<sequence>MKTVFRIKENIVHLDTKHGETTLMYIVACLAKQTKQFPAKKNQEKARQRKTTSAIKERAELAGELSGARSARPHWSTGLPLQPPARASDRNSLFTCFYSRHFVTFARAAGRANPYSLTIGRDSLCA</sequence>
<protein>
    <submittedName>
        <fullName evidence="2">Uncharacterized protein</fullName>
    </submittedName>
</protein>
<proteinExistence type="predicted"/>
<reference evidence="2 3" key="1">
    <citation type="submission" date="2020-04" db="EMBL/GenBank/DDBJ databases">
        <authorList>
            <person name="Wallbank WR R."/>
            <person name="Pardo Diaz C."/>
            <person name="Kozak K."/>
            <person name="Martin S."/>
            <person name="Jiggins C."/>
            <person name="Moest M."/>
            <person name="Warren A I."/>
            <person name="Byers J.R.P. K."/>
            <person name="Montejo-Kovacevich G."/>
            <person name="Yen C E."/>
        </authorList>
    </citation>
    <scope>NUCLEOTIDE SEQUENCE [LARGE SCALE GENOMIC DNA]</scope>
</reference>
<comment type="caution">
    <text evidence="2">The sequence shown here is derived from an EMBL/GenBank/DDBJ whole genome shotgun (WGS) entry which is preliminary data.</text>
</comment>
<evidence type="ECO:0000313" key="2">
    <source>
        <dbReference type="EMBL" id="CAB3250657.1"/>
    </source>
</evidence>
<dbReference type="OrthoDB" id="10573222at2759"/>
<dbReference type="AlphaFoldDB" id="A0A8S1AYL5"/>
<gene>
    <name evidence="2" type="ORF">APLA_LOCUS13199</name>
</gene>
<organism evidence="2 3">
    <name type="scientific">Arctia plantaginis</name>
    <name type="common">Wood tiger moth</name>
    <name type="synonym">Phalaena plantaginis</name>
    <dbReference type="NCBI Taxonomy" id="874455"/>
    <lineage>
        <taxon>Eukaryota</taxon>
        <taxon>Metazoa</taxon>
        <taxon>Ecdysozoa</taxon>
        <taxon>Arthropoda</taxon>
        <taxon>Hexapoda</taxon>
        <taxon>Insecta</taxon>
        <taxon>Pterygota</taxon>
        <taxon>Neoptera</taxon>
        <taxon>Endopterygota</taxon>
        <taxon>Lepidoptera</taxon>
        <taxon>Glossata</taxon>
        <taxon>Ditrysia</taxon>
        <taxon>Noctuoidea</taxon>
        <taxon>Erebidae</taxon>
        <taxon>Arctiinae</taxon>
        <taxon>Arctia</taxon>
    </lineage>
</organism>
<evidence type="ECO:0000313" key="3">
    <source>
        <dbReference type="Proteomes" id="UP000494256"/>
    </source>
</evidence>
<dbReference type="EMBL" id="CADEBD010000348">
    <property type="protein sequence ID" value="CAB3250657.1"/>
    <property type="molecule type" value="Genomic_DNA"/>
</dbReference>
<evidence type="ECO:0000256" key="1">
    <source>
        <dbReference type="SAM" id="MobiDB-lite"/>
    </source>
</evidence>
<dbReference type="Proteomes" id="UP000494256">
    <property type="component" value="Unassembled WGS sequence"/>
</dbReference>
<name>A0A8S1AYL5_ARCPL</name>
<accession>A0A8S1AYL5</accession>
<feature type="region of interest" description="Disordered" evidence="1">
    <location>
        <begin position="62"/>
        <end position="86"/>
    </location>
</feature>